<organism evidence="3 5">
    <name type="scientific">Kosakonia oryzae</name>
    <dbReference type="NCBI Taxonomy" id="497725"/>
    <lineage>
        <taxon>Bacteria</taxon>
        <taxon>Pseudomonadati</taxon>
        <taxon>Pseudomonadota</taxon>
        <taxon>Gammaproteobacteria</taxon>
        <taxon>Enterobacterales</taxon>
        <taxon>Enterobacteriaceae</taxon>
        <taxon>Kosakonia</taxon>
    </lineage>
</organism>
<dbReference type="RefSeq" id="WP_064563712.1">
    <property type="nucleotide sequence ID" value="NZ_CP014007.2"/>
</dbReference>
<feature type="region of interest" description="Disordered" evidence="1">
    <location>
        <begin position="43"/>
        <end position="68"/>
    </location>
</feature>
<evidence type="ECO:0000256" key="1">
    <source>
        <dbReference type="SAM" id="MobiDB-lite"/>
    </source>
</evidence>
<evidence type="ECO:0000313" key="2">
    <source>
        <dbReference type="EMBL" id="ANI81310.1"/>
    </source>
</evidence>
<dbReference type="EMBL" id="FOKO01000004">
    <property type="protein sequence ID" value="SFC87418.1"/>
    <property type="molecule type" value="Genomic_DNA"/>
</dbReference>
<dbReference type="EMBL" id="CP014007">
    <property type="protein sequence ID" value="ANI81310.1"/>
    <property type="molecule type" value="Genomic_DNA"/>
</dbReference>
<evidence type="ECO:0000313" key="4">
    <source>
        <dbReference type="Proteomes" id="UP000078227"/>
    </source>
</evidence>
<evidence type="ECO:0000313" key="5">
    <source>
        <dbReference type="Proteomes" id="UP000182314"/>
    </source>
</evidence>
<keyword evidence="4" id="KW-1185">Reference proteome</keyword>
<gene>
    <name evidence="2" type="ORF">AWR26_03765</name>
    <name evidence="3" type="ORF">SAMN05216286_3557</name>
</gene>
<dbReference type="Proteomes" id="UP000078227">
    <property type="component" value="Chromosome"/>
</dbReference>
<name>A0AA94H5J5_9ENTR</name>
<dbReference type="KEGG" id="kor:AWR26_03765"/>
<dbReference type="AlphaFoldDB" id="A0AA94H5J5"/>
<evidence type="ECO:0000313" key="3">
    <source>
        <dbReference type="EMBL" id="SFC87418.1"/>
    </source>
</evidence>
<accession>A0AA94H5J5</accession>
<sequence>MRRHIDTETPAEIDPREQELQRVLSVLLPIRKQRLNRSERLQRKQKQQLQQSQQTYHHGTQQLQQSQQRYQQTVDAFAKAHQGKNEPQSQLYDAINIEQRQRTDLLCQQQQVTLLQQDMQKQQLLTDDAQREVQRNQRDVEKIEYLLNIHGVTKP</sequence>
<reference evidence="3 5" key="1">
    <citation type="submission" date="2016-10" db="EMBL/GenBank/DDBJ databases">
        <authorList>
            <person name="Varghese N."/>
            <person name="Submissions S."/>
        </authorList>
    </citation>
    <scope>NUCLEOTIDE SEQUENCE [LARGE SCALE GENOMIC DNA]</scope>
    <source>
        <strain evidence="3 5">CGMCC 1.7012</strain>
    </source>
</reference>
<dbReference type="Proteomes" id="UP000182314">
    <property type="component" value="Unassembled WGS sequence"/>
</dbReference>
<protein>
    <submittedName>
        <fullName evidence="2">Type III secretion protein</fullName>
    </submittedName>
</protein>
<proteinExistence type="predicted"/>
<reference evidence="2 4" key="2">
    <citation type="submission" date="2021-03" db="EMBL/GenBank/DDBJ databases">
        <authorList>
            <person name="Li Y."/>
            <person name="Li S."/>
            <person name="Chen M."/>
            <person name="Peng G."/>
            <person name="Tan Z."/>
            <person name="An Q."/>
        </authorList>
    </citation>
    <scope>NUCLEOTIDE SEQUENCE [LARGE SCALE GENOMIC DNA]</scope>
    <source>
        <strain evidence="2 4">Ola 51</strain>
    </source>
</reference>